<organism evidence="2 3">
    <name type="scientific">Moritella viscosa</name>
    <dbReference type="NCBI Taxonomy" id="80854"/>
    <lineage>
        <taxon>Bacteria</taxon>
        <taxon>Pseudomonadati</taxon>
        <taxon>Pseudomonadota</taxon>
        <taxon>Gammaproteobacteria</taxon>
        <taxon>Alteromonadales</taxon>
        <taxon>Moritellaceae</taxon>
        <taxon>Moritella</taxon>
    </lineage>
</organism>
<dbReference type="AlphaFoldDB" id="A0A1L0AVV4"/>
<keyword evidence="2" id="KW-0560">Oxidoreductase</keyword>
<evidence type="ECO:0000259" key="1">
    <source>
        <dbReference type="Pfam" id="PF05713"/>
    </source>
</evidence>
<accession>A0A1L0AVV4</accession>
<dbReference type="Proteomes" id="UP000183794">
    <property type="component" value="Unassembled WGS sequence"/>
</dbReference>
<keyword evidence="2" id="KW-0575">Peroxidase</keyword>
<dbReference type="OrthoDB" id="6107302at2"/>
<evidence type="ECO:0000313" key="3">
    <source>
        <dbReference type="Proteomes" id="UP000183794"/>
    </source>
</evidence>
<name>A0A1L0AVV4_9GAMM</name>
<dbReference type="EMBL" id="FPLD01000044">
    <property type="protein sequence ID" value="SGY92762.1"/>
    <property type="molecule type" value="Genomic_DNA"/>
</dbReference>
<feature type="domain" description="Bacterial mobilisation" evidence="1">
    <location>
        <begin position="70"/>
        <end position="94"/>
    </location>
</feature>
<dbReference type="GO" id="GO:0004601">
    <property type="term" value="F:peroxidase activity"/>
    <property type="evidence" value="ECO:0007669"/>
    <property type="project" value="UniProtKB-KW"/>
</dbReference>
<evidence type="ECO:0000313" key="2">
    <source>
        <dbReference type="EMBL" id="SGY92762.1"/>
    </source>
</evidence>
<gene>
    <name evidence="2" type="ORF">NVI5450_1394</name>
</gene>
<sequence>MKNNKERKPERKRINIRLDDPVFDELQDLKKLGKFKSWEALILFLMSEKRGLKKVYIDQDGHSVKVLNHLNKYANNLNQLAKVANECKQIDNSELEKIRDFFNQGIKARNYFNKKVIPFYNERKK</sequence>
<proteinExistence type="predicted"/>
<dbReference type="RefSeq" id="WP_075478422.1">
    <property type="nucleotide sequence ID" value="NZ_FPLD01000044.1"/>
</dbReference>
<protein>
    <submittedName>
        <fullName evidence="2">Catalase-peroxidase 2-Peroxidase/catalase 2</fullName>
    </submittedName>
</protein>
<reference evidence="2 3" key="1">
    <citation type="submission" date="2016-11" db="EMBL/GenBank/DDBJ databases">
        <authorList>
            <person name="Jaros S."/>
            <person name="Januszkiewicz K."/>
            <person name="Wedrychowicz H."/>
        </authorList>
    </citation>
    <scope>NUCLEOTIDE SEQUENCE [LARGE SCALE GENOMIC DNA]</scope>
    <source>
        <strain evidence="2">NVI 5450</strain>
    </source>
</reference>
<dbReference type="Pfam" id="PF05713">
    <property type="entry name" value="MobC"/>
    <property type="match status" value="1"/>
</dbReference>
<dbReference type="InterPro" id="IPR008687">
    <property type="entry name" value="MobC"/>
</dbReference>